<dbReference type="UniPathway" id="UPA00053">
    <property type="reaction ID" value="UER00089"/>
</dbReference>
<comment type="pathway">
    <text evidence="1 14">Metabolic intermediate biosynthesis; chorismate biosynthesis; chorismate from D-erythrose 4-phosphate and phosphoenolpyruvate: step 6/7.</text>
</comment>
<dbReference type="InterPro" id="IPR023193">
    <property type="entry name" value="EPSP_synthase_CS"/>
</dbReference>
<feature type="domain" description="Prephenate/arogenate dehydrogenase" evidence="17">
    <location>
        <begin position="3"/>
        <end position="299"/>
    </location>
</feature>
<evidence type="ECO:0000256" key="13">
    <source>
        <dbReference type="ARBA" id="ARBA00049260"/>
    </source>
</evidence>
<feature type="active site" description="Proton acceptor" evidence="14">
    <location>
        <position position="625"/>
    </location>
</feature>
<dbReference type="Pfam" id="PF20463">
    <property type="entry name" value="PDH_C"/>
    <property type="match status" value="1"/>
</dbReference>
<dbReference type="EMBL" id="LZNA01000036">
    <property type="protein sequence ID" value="OBX80460.1"/>
    <property type="molecule type" value="Genomic_DNA"/>
</dbReference>
<evidence type="ECO:0000313" key="19">
    <source>
        <dbReference type="Proteomes" id="UP000092616"/>
    </source>
</evidence>
<feature type="coiled-coil region" evidence="15">
    <location>
        <begin position="248"/>
        <end position="275"/>
    </location>
</feature>
<reference evidence="18 19" key="1">
    <citation type="submission" date="2016-06" db="EMBL/GenBank/DDBJ databases">
        <title>Draft genome of Moraxella atlantae CCUG 59586.</title>
        <authorList>
            <person name="Salva-Serra F."/>
            <person name="Engstrom-Jakobsson H."/>
            <person name="Thorell K."/>
            <person name="Gonzales-Siles L."/>
            <person name="Karlsson R."/>
            <person name="Boulund F."/>
            <person name="Engstrand L."/>
            <person name="Kristiansson E."/>
            <person name="Moore E."/>
        </authorList>
    </citation>
    <scope>NUCLEOTIDE SEQUENCE [LARGE SCALE GENOMIC DNA]</scope>
    <source>
        <strain evidence="18 19">CCUG 59586</strain>
    </source>
</reference>
<gene>
    <name evidence="14" type="primary">aroA</name>
    <name evidence="18" type="ORF">A9306_07550</name>
</gene>
<dbReference type="InterPro" id="IPR036291">
    <property type="entry name" value="NAD(P)-bd_dom_sf"/>
</dbReference>
<dbReference type="Pfam" id="PF00275">
    <property type="entry name" value="EPSP_synthase"/>
    <property type="match status" value="1"/>
</dbReference>
<dbReference type="Proteomes" id="UP000092616">
    <property type="component" value="Unassembled WGS sequence"/>
</dbReference>
<comment type="caution">
    <text evidence="14">Lacks conserved residue(s) required for the propagation of feature annotation.</text>
</comment>
<feature type="binding site" evidence="14">
    <location>
        <position position="625"/>
    </location>
    <ligand>
        <name>3-phosphoshikimate</name>
        <dbReference type="ChEBI" id="CHEBI:145989"/>
    </ligand>
</feature>
<dbReference type="InterPro" id="IPR036968">
    <property type="entry name" value="Enolpyruvate_Tfrase_sf"/>
</dbReference>
<evidence type="ECO:0000259" key="17">
    <source>
        <dbReference type="PROSITE" id="PS51176"/>
    </source>
</evidence>
<evidence type="ECO:0000256" key="5">
    <source>
        <dbReference type="ARBA" id="ARBA00022490"/>
    </source>
</evidence>
<evidence type="ECO:0000256" key="12">
    <source>
        <dbReference type="ARBA" id="ARBA00044633"/>
    </source>
</evidence>
<dbReference type="SUPFAM" id="SSF51735">
    <property type="entry name" value="NAD(P)-binding Rossmann-fold domains"/>
    <property type="match status" value="1"/>
</dbReference>
<dbReference type="GO" id="GO:0070403">
    <property type="term" value="F:NAD+ binding"/>
    <property type="evidence" value="ECO:0007669"/>
    <property type="project" value="InterPro"/>
</dbReference>
<keyword evidence="10" id="KW-0520">NAD</keyword>
<name>A0A1B8QES4_9GAMM</name>
<evidence type="ECO:0000256" key="10">
    <source>
        <dbReference type="ARBA" id="ARBA00023027"/>
    </source>
</evidence>
<feature type="chain" id="PRO_5008612320" description="3-phosphoshikimate 1-carboxyvinyltransferase" evidence="16">
    <location>
        <begin position="21"/>
        <end position="751"/>
    </location>
</feature>
<keyword evidence="11 14" id="KW-0057">Aromatic amino acid biosynthesis</keyword>
<evidence type="ECO:0000256" key="7">
    <source>
        <dbReference type="ARBA" id="ARBA00022605"/>
    </source>
</evidence>
<feature type="binding site" evidence="14">
    <location>
        <position position="336"/>
    </location>
    <ligand>
        <name>3-phosphoshikimate</name>
        <dbReference type="ChEBI" id="CHEBI:145989"/>
    </ligand>
</feature>
<dbReference type="Gene3D" id="3.65.10.10">
    <property type="entry name" value="Enolpyruvate transferase domain"/>
    <property type="match status" value="2"/>
</dbReference>
<dbReference type="Pfam" id="PF02153">
    <property type="entry name" value="PDH_N"/>
    <property type="match status" value="1"/>
</dbReference>
<accession>A0A1B8QES4</accession>
<dbReference type="GO" id="GO:0009423">
    <property type="term" value="P:chorismate biosynthetic process"/>
    <property type="evidence" value="ECO:0007669"/>
    <property type="project" value="UniProtKB-UniRule"/>
</dbReference>
<feature type="binding site" evidence="14">
    <location>
        <position position="477"/>
    </location>
    <ligand>
        <name>3-phosphoshikimate</name>
        <dbReference type="ChEBI" id="CHEBI:145989"/>
    </ligand>
</feature>
<dbReference type="InterPro" id="IPR003099">
    <property type="entry name" value="Prephen_DH"/>
</dbReference>
<dbReference type="InterPro" id="IPR046826">
    <property type="entry name" value="PDH_N"/>
</dbReference>
<keyword evidence="8 14" id="KW-0808">Transferase</keyword>
<dbReference type="InterPro" id="IPR046825">
    <property type="entry name" value="PDH_C"/>
</dbReference>
<feature type="signal peptide" evidence="16">
    <location>
        <begin position="1"/>
        <end position="20"/>
    </location>
</feature>
<dbReference type="GO" id="GO:0004665">
    <property type="term" value="F:prephenate dehydrogenase (NADP+) activity"/>
    <property type="evidence" value="ECO:0007669"/>
    <property type="project" value="InterPro"/>
</dbReference>
<evidence type="ECO:0000256" key="11">
    <source>
        <dbReference type="ARBA" id="ARBA00023141"/>
    </source>
</evidence>
<comment type="subunit">
    <text evidence="14">Monomer.</text>
</comment>
<keyword evidence="6" id="KW-0827">Tyrosine biosynthesis</keyword>
<evidence type="ECO:0000256" key="9">
    <source>
        <dbReference type="ARBA" id="ARBA00023002"/>
    </source>
</evidence>
<dbReference type="PANTHER" id="PTHR21090">
    <property type="entry name" value="AROM/DEHYDROQUINATE SYNTHASE"/>
    <property type="match status" value="1"/>
</dbReference>
<feature type="binding site" evidence="14">
    <location>
        <position position="332"/>
    </location>
    <ligand>
        <name>3-phosphoshikimate</name>
        <dbReference type="ChEBI" id="CHEBI:145989"/>
    </ligand>
</feature>
<evidence type="ECO:0000256" key="8">
    <source>
        <dbReference type="ARBA" id="ARBA00022679"/>
    </source>
</evidence>
<comment type="pathway">
    <text evidence="2">Amino-acid biosynthesis; L-tyrosine biosynthesis; (4-hydroxyphenyl)pyruvate from prephenate (NAD(+) route): step 1/1.</text>
</comment>
<evidence type="ECO:0000256" key="4">
    <source>
        <dbReference type="ARBA" id="ARBA00009948"/>
    </source>
</evidence>
<evidence type="ECO:0000256" key="14">
    <source>
        <dbReference type="HAMAP-Rule" id="MF_00210"/>
    </source>
</evidence>
<dbReference type="SUPFAM" id="SSF55205">
    <property type="entry name" value="EPT/RTPC-like"/>
    <property type="match status" value="1"/>
</dbReference>
<keyword evidence="5 14" id="KW-0963">Cytoplasm</keyword>
<feature type="binding site" evidence="14">
    <location>
        <position position="652"/>
    </location>
    <ligand>
        <name>3-phosphoshikimate</name>
        <dbReference type="ChEBI" id="CHEBI:145989"/>
    </ligand>
</feature>
<evidence type="ECO:0000256" key="6">
    <source>
        <dbReference type="ARBA" id="ARBA00022498"/>
    </source>
</evidence>
<dbReference type="GO" id="GO:0006571">
    <property type="term" value="P:tyrosine biosynthetic process"/>
    <property type="evidence" value="ECO:0007669"/>
    <property type="project" value="UniProtKB-KW"/>
</dbReference>
<proteinExistence type="inferred from homology"/>
<feature type="binding site" evidence="14">
    <location>
        <position position="656"/>
    </location>
    <ligand>
        <name>phosphoenolpyruvate</name>
        <dbReference type="ChEBI" id="CHEBI:58702"/>
    </ligand>
</feature>
<dbReference type="HAMAP" id="MF_00210">
    <property type="entry name" value="EPSP_synth"/>
    <property type="match status" value="1"/>
</dbReference>
<dbReference type="GO" id="GO:0008977">
    <property type="term" value="F:prephenate dehydrogenase (NAD+) activity"/>
    <property type="evidence" value="ECO:0007669"/>
    <property type="project" value="UniProtKB-EC"/>
</dbReference>
<dbReference type="InterPro" id="IPR006264">
    <property type="entry name" value="EPSP_synthase"/>
</dbReference>
<comment type="catalytic activity">
    <reaction evidence="13">
        <text>prephenate + NAD(+) = 3-(4-hydroxyphenyl)pyruvate + CO2 + NADH</text>
        <dbReference type="Rhea" id="RHEA:13869"/>
        <dbReference type="ChEBI" id="CHEBI:16526"/>
        <dbReference type="ChEBI" id="CHEBI:29934"/>
        <dbReference type="ChEBI" id="CHEBI:36242"/>
        <dbReference type="ChEBI" id="CHEBI:57540"/>
        <dbReference type="ChEBI" id="CHEBI:57945"/>
        <dbReference type="EC" id="1.3.1.12"/>
    </reaction>
</comment>
<feature type="binding site" evidence="14">
    <location>
        <position position="403"/>
    </location>
    <ligand>
        <name>phosphoenolpyruvate</name>
        <dbReference type="ChEBI" id="CHEBI:58702"/>
    </ligand>
</feature>
<dbReference type="PROSITE" id="PS51176">
    <property type="entry name" value="PDH_ADH"/>
    <property type="match status" value="1"/>
</dbReference>
<comment type="catalytic activity">
    <reaction evidence="12">
        <text>3-phosphoshikimate + phosphoenolpyruvate = 5-O-(1-carboxyvinyl)-3-phosphoshikimate + phosphate</text>
        <dbReference type="Rhea" id="RHEA:21256"/>
        <dbReference type="ChEBI" id="CHEBI:43474"/>
        <dbReference type="ChEBI" id="CHEBI:57701"/>
        <dbReference type="ChEBI" id="CHEBI:58702"/>
        <dbReference type="ChEBI" id="CHEBI:145989"/>
        <dbReference type="EC" id="2.5.1.19"/>
    </reaction>
    <physiologicalReaction direction="left-to-right" evidence="12">
        <dbReference type="Rhea" id="RHEA:21257"/>
    </physiologicalReaction>
</comment>
<dbReference type="RefSeq" id="WP_067336802.1">
    <property type="nucleotide sequence ID" value="NZ_LZNA01000036.1"/>
</dbReference>
<dbReference type="PROSITE" id="PS00885">
    <property type="entry name" value="EPSP_SYNTHASE_2"/>
    <property type="match status" value="1"/>
</dbReference>
<comment type="similarity">
    <text evidence="4 14">Belongs to the EPSP synthase family.</text>
</comment>
<dbReference type="CDD" id="cd01556">
    <property type="entry name" value="EPSP_synthase"/>
    <property type="match status" value="1"/>
</dbReference>
<dbReference type="InterPro" id="IPR001986">
    <property type="entry name" value="Enolpyruvate_Tfrase_dom"/>
</dbReference>
<comment type="subcellular location">
    <subcellularLocation>
        <location evidence="14">Cytoplasm</location>
    </subcellularLocation>
</comment>
<evidence type="ECO:0000256" key="15">
    <source>
        <dbReference type="SAM" id="Coils"/>
    </source>
</evidence>
<evidence type="ECO:0000256" key="3">
    <source>
        <dbReference type="ARBA" id="ARBA00007964"/>
    </source>
</evidence>
<dbReference type="InterPro" id="IPR008927">
    <property type="entry name" value="6-PGluconate_DH-like_C_sf"/>
</dbReference>
<keyword evidence="16" id="KW-0732">Signal</keyword>
<keyword evidence="7 14" id="KW-0028">Amino-acid biosynthesis</keyword>
<comment type="caution">
    <text evidence="18">The sequence shown here is derived from an EMBL/GenBank/DDBJ whole genome shotgun (WGS) entry which is preliminary data.</text>
</comment>
<dbReference type="Gene3D" id="1.10.3660.10">
    <property type="entry name" value="6-phosphogluconate dehydrogenase C-terminal like domain"/>
    <property type="match status" value="1"/>
</dbReference>
<dbReference type="GO" id="GO:0003866">
    <property type="term" value="F:3-phosphoshikimate 1-carboxyvinyltransferase activity"/>
    <property type="evidence" value="ECO:0007669"/>
    <property type="project" value="UniProtKB-UniRule"/>
</dbReference>
<evidence type="ECO:0000256" key="2">
    <source>
        <dbReference type="ARBA" id="ARBA00005067"/>
    </source>
</evidence>
<keyword evidence="15" id="KW-0175">Coiled coil</keyword>
<dbReference type="EC" id="2.5.1.19" evidence="14"/>
<dbReference type="PANTHER" id="PTHR21090:SF5">
    <property type="entry name" value="PENTAFUNCTIONAL AROM POLYPEPTIDE"/>
    <property type="match status" value="1"/>
</dbReference>
<protein>
    <recommendedName>
        <fullName evidence="14">3-phosphoshikimate 1-carboxyvinyltransferase</fullName>
        <ecNumber evidence="14">2.5.1.19</ecNumber>
    </recommendedName>
    <alternativeName>
        <fullName evidence="14">5-enolpyruvylshikimate-3-phosphate synthase</fullName>
        <shortName evidence="14">EPSP synthase</shortName>
        <shortName evidence="14">EPSPS</shortName>
    </alternativeName>
</protein>
<dbReference type="Gene3D" id="3.40.50.720">
    <property type="entry name" value="NAD(P)-binding Rossmann-like Domain"/>
    <property type="match status" value="1"/>
</dbReference>
<dbReference type="NCBIfam" id="TIGR01356">
    <property type="entry name" value="aroA"/>
    <property type="match status" value="1"/>
</dbReference>
<evidence type="ECO:0000256" key="1">
    <source>
        <dbReference type="ARBA" id="ARBA00004811"/>
    </source>
</evidence>
<feature type="binding site" evidence="14">
    <location>
        <position position="479"/>
    </location>
    <ligand>
        <name>3-phosphoshikimate</name>
        <dbReference type="ChEBI" id="CHEBI:145989"/>
    </ligand>
</feature>
<comment type="similarity">
    <text evidence="3">Belongs to the prephenate/arogenate dehydrogenase family.</text>
</comment>
<dbReference type="SUPFAM" id="SSF48179">
    <property type="entry name" value="6-phosphogluconate dehydrogenase C-terminal domain-like"/>
    <property type="match status" value="1"/>
</dbReference>
<dbReference type="PROSITE" id="PS00104">
    <property type="entry name" value="EPSP_SYNTHASE_1"/>
    <property type="match status" value="1"/>
</dbReference>
<evidence type="ECO:0000313" key="18">
    <source>
        <dbReference type="EMBL" id="OBX80460.1"/>
    </source>
</evidence>
<dbReference type="FunFam" id="1.10.3660.10:FF:000003">
    <property type="entry name" value="Prephenate dehydrogenase"/>
    <property type="match status" value="1"/>
</dbReference>
<comment type="function">
    <text evidence="14">Catalyzes the transfer of the enolpyruvyl moiety of phosphoenolpyruvate (PEP) to the 5-hydroxyl of shikimate-3-phosphate (S3P) to produce enolpyruvyl shikimate-3-phosphate and inorganic phosphate.</text>
</comment>
<feature type="binding site" evidence="14">
    <location>
        <position position="331"/>
    </location>
    <ligand>
        <name>phosphoenolpyruvate</name>
        <dbReference type="ChEBI" id="CHEBI:58702"/>
    </ligand>
</feature>
<keyword evidence="19" id="KW-1185">Reference proteome</keyword>
<dbReference type="FunFam" id="3.65.10.10:FF:000005">
    <property type="entry name" value="3-phosphoshikimate 1-carboxyvinyltransferase"/>
    <property type="match status" value="1"/>
</dbReference>
<dbReference type="InterPro" id="IPR013792">
    <property type="entry name" value="RNA3'P_cycl/enolpyr_Trfase_a/b"/>
</dbReference>
<dbReference type="NCBIfam" id="NF011381">
    <property type="entry name" value="PRK14806.1"/>
    <property type="match status" value="1"/>
</dbReference>
<dbReference type="FunFam" id="3.40.50.720:FF:000208">
    <property type="entry name" value="Prephenate dehydrogenase"/>
    <property type="match status" value="1"/>
</dbReference>
<feature type="binding site" evidence="14">
    <location>
        <position position="702"/>
    </location>
    <ligand>
        <name>phosphoenolpyruvate</name>
        <dbReference type="ChEBI" id="CHEBI:58702"/>
    </ligand>
</feature>
<feature type="binding site" evidence="14">
    <location>
        <position position="431"/>
    </location>
    <ligand>
        <name>phosphoenolpyruvate</name>
        <dbReference type="ChEBI" id="CHEBI:58702"/>
    </ligand>
</feature>
<dbReference type="AlphaFoldDB" id="A0A1B8QES4"/>
<organism evidence="18 19">
    <name type="scientific">Faucicola atlantae</name>
    <dbReference type="NCBI Taxonomy" id="34059"/>
    <lineage>
        <taxon>Bacteria</taxon>
        <taxon>Pseudomonadati</taxon>
        <taxon>Pseudomonadota</taxon>
        <taxon>Gammaproteobacteria</taxon>
        <taxon>Moraxellales</taxon>
        <taxon>Moraxellaceae</taxon>
        <taxon>Faucicola</taxon>
    </lineage>
</organism>
<sequence>MFAKTCIIGLGLMGASVAQAMRERGLSQQIVAFDTYADTLSMAQELGVIDAGFAKLAQAVAGCDCVVVATPVGAIADVLDTLAQALAAGRLPDDCVITDVGSTKAGVVAAAQAIRVAHGIGFGQFVPAHPIAGAEKSGLLARNGQLFVHHQVIVCPTPFSQAAAVAKITALWQALGAQVSVMDATRHDAVLAHTSHLPHLLAFALVNQLAAHDDNLDIFRYAAGGFRDFSRIAASDPIMWRDIFFANKTALLAGIEDYETQLARLKQQLLTEDSTALLADLCAARHARRHFGHMLASAQHRNDPTMSQPTQRYCIAPADRFTGTYTVAGDKSISHRAIMFGSLAVGTTTVTGFLEGEDALATLQAFVEMGVNITREGDKVTIEGIGMHGLKAPVKPLDMGNSGTSTRLLAGILAAQAFDSVLIGDASLSKRPMERVAKPLRQMGASLQTTGEKGTLPISITGGKTLHGIDYAMPMASAQVKSCLLLAGLYAEGSTTVSEPEITRDHTERMLRAFGYPVEQNGNRITVHGGGTLTACDLAVPADISSAAFFMVAASIAPHGDVTLPHVGINPTRTGVIDILRLMGANIRLTNTRDVGGEPVADIVVKSAPLRGIEIPLHLVPLAIDEFPVLFIAASCAEGETVLRGAAELRVKESDRIAVMADGLQTLGVDCTVLEDGIRITGKGAARYVFGGGAINSHHDHRIAMSFAVASLRASDTITIHGTETVNTSFPNFAQLVSRAGLKLDVEQDDV</sequence>
<evidence type="ECO:0000256" key="16">
    <source>
        <dbReference type="SAM" id="SignalP"/>
    </source>
</evidence>
<keyword evidence="9" id="KW-0560">Oxidoreductase</keyword>
<feature type="binding site" evidence="14">
    <location>
        <position position="331"/>
    </location>
    <ligand>
        <name>3-phosphoshikimate</name>
        <dbReference type="ChEBI" id="CHEBI:145989"/>
    </ligand>
</feature>
<dbReference type="GO" id="GO:0005737">
    <property type="term" value="C:cytoplasm"/>
    <property type="evidence" value="ECO:0007669"/>
    <property type="project" value="UniProtKB-SubCell"/>
</dbReference>
<feature type="binding site" evidence="14">
    <location>
        <position position="479"/>
    </location>
    <ligand>
        <name>phosphoenolpyruvate</name>
        <dbReference type="ChEBI" id="CHEBI:58702"/>
    </ligand>
</feature>